<name>A0AAW0GAS8_9APHY</name>
<feature type="compositionally biased region" description="Polar residues" evidence="3">
    <location>
        <begin position="43"/>
        <end position="58"/>
    </location>
</feature>
<dbReference type="GO" id="GO:0005634">
    <property type="term" value="C:nucleus"/>
    <property type="evidence" value="ECO:0007669"/>
    <property type="project" value="UniProtKB-SubCell"/>
</dbReference>
<dbReference type="Proteomes" id="UP001385951">
    <property type="component" value="Unassembled WGS sequence"/>
</dbReference>
<comment type="caution">
    <text evidence="4">The sequence shown here is derived from an EMBL/GenBank/DDBJ whole genome shotgun (WGS) entry which is preliminary data.</text>
</comment>
<evidence type="ECO:0000256" key="1">
    <source>
        <dbReference type="ARBA" id="ARBA00004123"/>
    </source>
</evidence>
<feature type="compositionally biased region" description="Pro residues" evidence="3">
    <location>
        <begin position="250"/>
        <end position="270"/>
    </location>
</feature>
<sequence>MPRSTSCEFVPPALQPVLHTQPPPLPPLTAPPPPMPDLPSSPRKTVSSISANARSQTQKKPGAPKPKGAVRAKSGCYTCRIRRKVSLVVVQPSGGGGIVLGAKSDDSAPTRTTRLPSVANATKSPMKRVLARPAFVSDCNVLVFGAKRPDWMRENNSVTELREKIKTFLASQGMIKGHSGSGPRTTEGDPPVLVLVDNLHPHGNPSTPPTPTLSQTSSDAPHHQRPPPQQQQQQPPQMPPPPNWQREAPHYPPHPMPEVNTYPPPPPPSWQPSVPEIGHSTDPGLPPPGAMVGYTSYHPSHEPMLHPPSSSLVHSESWPNSNSLPHSNTHQSDPQYTMTTIGNQLYEQQQPQQQDGLQLSTALTYPSYEPAVRSSFSTLYHAQVQYNAEDEYESSTAMSTVLVTNPDTQVPQGIYVQHYLRDVLPRQYMLADSSISTTMYELLRRSPSAKLAVCVLSALHMQHLQHGTNQGIVPRLFKRLNDSLPGPQDGPNEDHAMACLHIVSTYLFSGGRGDWNKYLRIALAYVKNMFENNTLEYVDPQDVLKKCSETTRFIIKTTIWFDVLASVTTQGVPCFMSTYRNLFEDAARIDDCPNPELSMLPVMGCENKIVLAIAEISELADWKALKQRRGELSMIELVKRGRAILKERLNDELPAPLPQEYQYMETFGNGMGGGFAYPNGVYPQVQPHQAQQRTVGTTESEAEVNQRRKLTNDIFRASAKIYLHTVISGDYPACPEIVSAVRETIDCLQRVPRDRFSVHRGVVRSVVFGICLSGCLTDNPNHKTFLMELLDSQSGESVGNIAEVKKLMQAVWDRRQNKQDPVNWREVMKEGQKGLLLLV</sequence>
<feature type="compositionally biased region" description="Polar residues" evidence="3">
    <location>
        <begin position="308"/>
        <end position="336"/>
    </location>
</feature>
<accession>A0AAW0GAS8</accession>
<proteinExistence type="predicted"/>
<comment type="subcellular location">
    <subcellularLocation>
        <location evidence="1">Nucleus</location>
    </subcellularLocation>
</comment>
<feature type="compositionally biased region" description="Pro residues" evidence="3">
    <location>
        <begin position="21"/>
        <end position="39"/>
    </location>
</feature>
<dbReference type="PANTHER" id="PTHR37534">
    <property type="entry name" value="TRANSCRIPTIONAL ACTIVATOR PROTEIN UGA3"/>
    <property type="match status" value="1"/>
</dbReference>
<dbReference type="PANTHER" id="PTHR37534:SF20">
    <property type="entry name" value="PRO1A C6 ZINK-FINGER PROTEIN"/>
    <property type="match status" value="1"/>
</dbReference>
<gene>
    <name evidence="4" type="ORF">QCA50_005578</name>
</gene>
<keyword evidence="2" id="KW-0539">Nucleus</keyword>
<evidence type="ECO:0000256" key="3">
    <source>
        <dbReference type="SAM" id="MobiDB-lite"/>
    </source>
</evidence>
<evidence type="ECO:0000313" key="4">
    <source>
        <dbReference type="EMBL" id="KAK7690480.1"/>
    </source>
</evidence>
<feature type="compositionally biased region" description="Low complexity" evidence="3">
    <location>
        <begin position="59"/>
        <end position="69"/>
    </location>
</feature>
<protein>
    <submittedName>
        <fullName evidence="4">Uncharacterized protein</fullName>
    </submittedName>
</protein>
<feature type="region of interest" description="Disordered" evidence="3">
    <location>
        <begin position="1"/>
        <end position="72"/>
    </location>
</feature>
<dbReference type="EMBL" id="JASBNA010000006">
    <property type="protein sequence ID" value="KAK7690480.1"/>
    <property type="molecule type" value="Genomic_DNA"/>
</dbReference>
<evidence type="ECO:0000313" key="5">
    <source>
        <dbReference type="Proteomes" id="UP001385951"/>
    </source>
</evidence>
<reference evidence="4 5" key="1">
    <citation type="submission" date="2022-09" db="EMBL/GenBank/DDBJ databases">
        <authorList>
            <person name="Palmer J.M."/>
        </authorList>
    </citation>
    <scope>NUCLEOTIDE SEQUENCE [LARGE SCALE GENOMIC DNA]</scope>
    <source>
        <strain evidence="4 5">DSM 7382</strain>
    </source>
</reference>
<evidence type="ECO:0000256" key="2">
    <source>
        <dbReference type="ARBA" id="ARBA00023242"/>
    </source>
</evidence>
<dbReference type="Pfam" id="PF11951">
    <property type="entry name" value="Fungal_trans_2"/>
    <property type="match status" value="1"/>
</dbReference>
<organism evidence="4 5">
    <name type="scientific">Cerrena zonata</name>
    <dbReference type="NCBI Taxonomy" id="2478898"/>
    <lineage>
        <taxon>Eukaryota</taxon>
        <taxon>Fungi</taxon>
        <taxon>Dikarya</taxon>
        <taxon>Basidiomycota</taxon>
        <taxon>Agaricomycotina</taxon>
        <taxon>Agaricomycetes</taxon>
        <taxon>Polyporales</taxon>
        <taxon>Cerrenaceae</taxon>
        <taxon>Cerrena</taxon>
    </lineage>
</organism>
<dbReference type="InterPro" id="IPR021858">
    <property type="entry name" value="Fun_TF"/>
</dbReference>
<keyword evidence="5" id="KW-1185">Reference proteome</keyword>
<feature type="region of interest" description="Disordered" evidence="3">
    <location>
        <begin position="173"/>
        <end position="336"/>
    </location>
</feature>
<dbReference type="AlphaFoldDB" id="A0AAW0GAS8"/>